<evidence type="ECO:0000313" key="2">
    <source>
        <dbReference type="EMBL" id="KAF6399876.1"/>
    </source>
</evidence>
<evidence type="ECO:0000313" key="3">
    <source>
        <dbReference type="Proteomes" id="UP000550707"/>
    </source>
</evidence>
<sequence length="120" mass="12101">MAGTAEPGVPVSLGTAPPLSSTLGPQVCPQVSCLLLPPGSGQRGLSGTPAPPAPSVPSRCLSSAETRVSPPPSRACPPLAEPPRWSSCSVFFPPVPRCPPLPTGPLPFPALTLLFSGTSR</sequence>
<dbReference type="InParanoid" id="A0A7J8BN73"/>
<reference evidence="2 3" key="1">
    <citation type="journal article" date="2020" name="Nature">
        <title>Six reference-quality genomes reveal evolution of bat adaptations.</title>
        <authorList>
            <person name="Jebb D."/>
            <person name="Huang Z."/>
            <person name="Pippel M."/>
            <person name="Hughes G.M."/>
            <person name="Lavrichenko K."/>
            <person name="Devanna P."/>
            <person name="Winkler S."/>
            <person name="Jermiin L.S."/>
            <person name="Skirmuntt E.C."/>
            <person name="Katzourakis A."/>
            <person name="Burkitt-Gray L."/>
            <person name="Ray D.A."/>
            <person name="Sullivan K.A.M."/>
            <person name="Roscito J.G."/>
            <person name="Kirilenko B.M."/>
            <person name="Davalos L.M."/>
            <person name="Corthals A.P."/>
            <person name="Power M.L."/>
            <person name="Jones G."/>
            <person name="Ransome R.D."/>
            <person name="Dechmann D.K.N."/>
            <person name="Locatelli A.G."/>
            <person name="Puechmaille S.J."/>
            <person name="Fedrigo O."/>
            <person name="Jarvis E.D."/>
            <person name="Hiller M."/>
            <person name="Vernes S.C."/>
            <person name="Myers E.W."/>
            <person name="Teeling E.C."/>
        </authorList>
    </citation>
    <scope>NUCLEOTIDE SEQUENCE [LARGE SCALE GENOMIC DNA]</scope>
    <source>
        <strain evidence="2">MMolMol1</strain>
        <tissue evidence="2">Muscle</tissue>
    </source>
</reference>
<feature type="region of interest" description="Disordered" evidence="1">
    <location>
        <begin position="1"/>
        <end position="20"/>
    </location>
</feature>
<dbReference type="EMBL" id="JACASF010000023">
    <property type="protein sequence ID" value="KAF6399876.1"/>
    <property type="molecule type" value="Genomic_DNA"/>
</dbReference>
<dbReference type="AlphaFoldDB" id="A0A7J8BN73"/>
<accession>A0A7J8BN73</accession>
<name>A0A7J8BN73_MOLMO</name>
<gene>
    <name evidence="2" type="ORF">HJG59_010142</name>
</gene>
<protein>
    <submittedName>
        <fullName evidence="2">Uncharacterized protein</fullName>
    </submittedName>
</protein>
<proteinExistence type="predicted"/>
<organism evidence="2 3">
    <name type="scientific">Molossus molossus</name>
    <name type="common">Pallas' mastiff bat</name>
    <name type="synonym">Vespertilio molossus</name>
    <dbReference type="NCBI Taxonomy" id="27622"/>
    <lineage>
        <taxon>Eukaryota</taxon>
        <taxon>Metazoa</taxon>
        <taxon>Chordata</taxon>
        <taxon>Craniata</taxon>
        <taxon>Vertebrata</taxon>
        <taxon>Euteleostomi</taxon>
        <taxon>Mammalia</taxon>
        <taxon>Eutheria</taxon>
        <taxon>Laurasiatheria</taxon>
        <taxon>Chiroptera</taxon>
        <taxon>Yangochiroptera</taxon>
        <taxon>Molossidae</taxon>
        <taxon>Molossus</taxon>
    </lineage>
</organism>
<feature type="region of interest" description="Disordered" evidence="1">
    <location>
        <begin position="39"/>
        <end position="76"/>
    </location>
</feature>
<keyword evidence="3" id="KW-1185">Reference proteome</keyword>
<dbReference type="Proteomes" id="UP000550707">
    <property type="component" value="Unassembled WGS sequence"/>
</dbReference>
<comment type="caution">
    <text evidence="2">The sequence shown here is derived from an EMBL/GenBank/DDBJ whole genome shotgun (WGS) entry which is preliminary data.</text>
</comment>
<evidence type="ECO:0000256" key="1">
    <source>
        <dbReference type="SAM" id="MobiDB-lite"/>
    </source>
</evidence>